<name>A0A3A6PTI0_9EURY</name>
<protein>
    <submittedName>
        <fullName evidence="2">Uncharacterized protein</fullName>
    </submittedName>
</protein>
<dbReference type="AlphaFoldDB" id="A0A3A6PTI0"/>
<keyword evidence="3" id="KW-1185">Reference proteome</keyword>
<accession>A0A3A6PTI0</accession>
<evidence type="ECO:0000256" key="1">
    <source>
        <dbReference type="SAM" id="Phobius"/>
    </source>
</evidence>
<keyword evidence="1" id="KW-0472">Membrane</keyword>
<proteinExistence type="predicted"/>
<dbReference type="RefSeq" id="WP_120103072.1">
    <property type="nucleotide sequence ID" value="NZ_QKNY01000013.1"/>
</dbReference>
<evidence type="ECO:0000313" key="2">
    <source>
        <dbReference type="EMBL" id="RJX42821.1"/>
    </source>
</evidence>
<dbReference type="OrthoDB" id="222014at2157"/>
<comment type="caution">
    <text evidence="2">The sequence shown here is derived from an EMBL/GenBank/DDBJ whole genome shotgun (WGS) entry which is preliminary data.</text>
</comment>
<gene>
    <name evidence="2" type="ORF">DM826_09030</name>
</gene>
<feature type="transmembrane region" description="Helical" evidence="1">
    <location>
        <begin position="12"/>
        <end position="32"/>
    </location>
</feature>
<organism evidence="2 3">
    <name type="scientific">Halonotius aquaticus</name>
    <dbReference type="NCBI Taxonomy" id="2216978"/>
    <lineage>
        <taxon>Archaea</taxon>
        <taxon>Methanobacteriati</taxon>
        <taxon>Methanobacteriota</taxon>
        <taxon>Stenosarchaea group</taxon>
        <taxon>Halobacteria</taxon>
        <taxon>Halobacteriales</taxon>
        <taxon>Haloferacaceae</taxon>
        <taxon>Halonotius</taxon>
    </lineage>
</organism>
<keyword evidence="1" id="KW-0812">Transmembrane</keyword>
<sequence>MESLTSGLTIGGLAPLWFLAIGIAAGVVAALVMDWPMSRQPEGFTPAYIAAGVLTRTPPTDVRFRTAMFAHHLAGGLAGLLYALVALVVDRLTPTLPPTVGVGLPAHLVGVIVVVGFIYAFFAHLVLPRAGGRPYEEQATAVRGQWLRSALVYGLTVLVVVPAVVVSVSP</sequence>
<feature type="transmembrane region" description="Helical" evidence="1">
    <location>
        <begin position="69"/>
        <end position="88"/>
    </location>
</feature>
<feature type="transmembrane region" description="Helical" evidence="1">
    <location>
        <begin position="147"/>
        <end position="168"/>
    </location>
</feature>
<evidence type="ECO:0000313" key="3">
    <source>
        <dbReference type="Proteomes" id="UP000276588"/>
    </source>
</evidence>
<keyword evidence="1" id="KW-1133">Transmembrane helix</keyword>
<dbReference type="Proteomes" id="UP000276588">
    <property type="component" value="Unassembled WGS sequence"/>
</dbReference>
<feature type="transmembrane region" description="Helical" evidence="1">
    <location>
        <begin position="108"/>
        <end position="127"/>
    </location>
</feature>
<dbReference type="EMBL" id="QKNY01000013">
    <property type="protein sequence ID" value="RJX42821.1"/>
    <property type="molecule type" value="Genomic_DNA"/>
</dbReference>
<reference evidence="2 3" key="1">
    <citation type="submission" date="2018-06" db="EMBL/GenBank/DDBJ databases">
        <title>Halonotius sp. F13-13 a new haloarchaeeon isolated from a solar saltern from Isla Cristina, Huelva, Spain.</title>
        <authorList>
            <person name="Duran-Viseras A."/>
            <person name="Sanchez-Porro C."/>
            <person name="Ventosa A."/>
        </authorList>
    </citation>
    <scope>NUCLEOTIDE SEQUENCE [LARGE SCALE GENOMIC DNA]</scope>
    <source>
        <strain evidence="2 3">F13-13</strain>
    </source>
</reference>